<evidence type="ECO:0000259" key="8">
    <source>
        <dbReference type="PROSITE" id="PS50845"/>
    </source>
</evidence>
<comment type="caution">
    <text evidence="6">Lacks conserved residue(s) required for the propagation of feature annotation.</text>
</comment>
<proteinExistence type="predicted"/>
<dbReference type="Gene3D" id="1.20.5.2480">
    <property type="match status" value="1"/>
</dbReference>
<evidence type="ECO:0000256" key="2">
    <source>
        <dbReference type="ARBA" id="ARBA00022692"/>
    </source>
</evidence>
<name>A0AAW0Y1I8_CHEQU</name>
<evidence type="ECO:0000256" key="6">
    <source>
        <dbReference type="RuleBase" id="RU363132"/>
    </source>
</evidence>
<keyword evidence="5 6" id="KW-0472">Membrane</keyword>
<dbReference type="InterPro" id="IPR046964">
    <property type="entry name" value="RTN1-4"/>
</dbReference>
<dbReference type="Pfam" id="PF02453">
    <property type="entry name" value="Reticulon"/>
    <property type="match status" value="1"/>
</dbReference>
<dbReference type="AlphaFoldDB" id="A0AAW0Y1I8"/>
<dbReference type="PROSITE" id="PS50845">
    <property type="entry name" value="RETICULON"/>
    <property type="match status" value="1"/>
</dbReference>
<evidence type="ECO:0000256" key="7">
    <source>
        <dbReference type="SAM" id="MobiDB-lite"/>
    </source>
</evidence>
<protein>
    <recommendedName>
        <fullName evidence="6">Reticulon-like protein</fullName>
    </recommendedName>
</protein>
<sequence>MESESVVTGIQANGGSNVEWDTSPADASSSGAIDLRCIINPLVDLIYWRDLKKTAVVFGAFLALLISLAYVSLIFVVSYTSLIVLTVTIIYRVYKNIMQAIQKPQDGHPFKSLLELDTDLPQEKARDFSDAFVNWFNPVFSEIKRLFLVEDLVDCQIWLLALVSDIRWVLVQRTDLGNPGCGSTLYSPQGVRTKPGSD</sequence>
<evidence type="ECO:0000256" key="5">
    <source>
        <dbReference type="ARBA" id="ARBA00023136"/>
    </source>
</evidence>
<feature type="domain" description="Reticulon" evidence="8">
    <location>
        <begin position="42"/>
        <end position="154"/>
    </location>
</feature>
<dbReference type="EMBL" id="JARKIK010000018">
    <property type="protein sequence ID" value="KAK8745849.1"/>
    <property type="molecule type" value="Genomic_DNA"/>
</dbReference>
<keyword evidence="4 6" id="KW-1133">Transmembrane helix</keyword>
<evidence type="ECO:0000313" key="10">
    <source>
        <dbReference type="Proteomes" id="UP001445076"/>
    </source>
</evidence>
<dbReference type="Proteomes" id="UP001445076">
    <property type="component" value="Unassembled WGS sequence"/>
</dbReference>
<reference evidence="9 10" key="1">
    <citation type="journal article" date="2024" name="BMC Genomics">
        <title>Genome assembly of redclaw crayfish (Cherax quadricarinatus) provides insights into its immune adaptation and hypoxia tolerance.</title>
        <authorList>
            <person name="Liu Z."/>
            <person name="Zheng J."/>
            <person name="Li H."/>
            <person name="Fang K."/>
            <person name="Wang S."/>
            <person name="He J."/>
            <person name="Zhou D."/>
            <person name="Weng S."/>
            <person name="Chi M."/>
            <person name="Gu Z."/>
            <person name="He J."/>
            <person name="Li F."/>
            <person name="Wang M."/>
        </authorList>
    </citation>
    <scope>NUCLEOTIDE SEQUENCE [LARGE SCALE GENOMIC DNA]</scope>
    <source>
        <strain evidence="9">ZL_2023a</strain>
    </source>
</reference>
<dbReference type="InterPro" id="IPR003388">
    <property type="entry name" value="Reticulon"/>
</dbReference>
<comment type="subcellular location">
    <subcellularLocation>
        <location evidence="1 6">Endoplasmic reticulum membrane</location>
        <topology evidence="1 6">Multi-pass membrane protein</topology>
    </subcellularLocation>
</comment>
<dbReference type="GO" id="GO:0005789">
    <property type="term" value="C:endoplasmic reticulum membrane"/>
    <property type="evidence" value="ECO:0007669"/>
    <property type="project" value="UniProtKB-SubCell"/>
</dbReference>
<accession>A0AAW0Y1I8</accession>
<feature type="region of interest" description="Disordered" evidence="7">
    <location>
        <begin position="1"/>
        <end position="23"/>
    </location>
</feature>
<keyword evidence="10" id="KW-1185">Reference proteome</keyword>
<comment type="caution">
    <text evidence="9">The sequence shown here is derived from an EMBL/GenBank/DDBJ whole genome shotgun (WGS) entry which is preliminary data.</text>
</comment>
<organism evidence="9 10">
    <name type="scientific">Cherax quadricarinatus</name>
    <name type="common">Australian red claw crayfish</name>
    <dbReference type="NCBI Taxonomy" id="27406"/>
    <lineage>
        <taxon>Eukaryota</taxon>
        <taxon>Metazoa</taxon>
        <taxon>Ecdysozoa</taxon>
        <taxon>Arthropoda</taxon>
        <taxon>Crustacea</taxon>
        <taxon>Multicrustacea</taxon>
        <taxon>Malacostraca</taxon>
        <taxon>Eumalacostraca</taxon>
        <taxon>Eucarida</taxon>
        <taxon>Decapoda</taxon>
        <taxon>Pleocyemata</taxon>
        <taxon>Astacidea</taxon>
        <taxon>Parastacoidea</taxon>
        <taxon>Parastacidae</taxon>
        <taxon>Cherax</taxon>
    </lineage>
</organism>
<evidence type="ECO:0000256" key="3">
    <source>
        <dbReference type="ARBA" id="ARBA00022824"/>
    </source>
</evidence>
<feature type="transmembrane region" description="Helical" evidence="6">
    <location>
        <begin position="54"/>
        <end position="71"/>
    </location>
</feature>
<dbReference type="PANTHER" id="PTHR45799">
    <property type="entry name" value="RETICULON-LIKE PROTEIN"/>
    <property type="match status" value="1"/>
</dbReference>
<keyword evidence="2 6" id="KW-0812">Transmembrane</keyword>
<evidence type="ECO:0000313" key="9">
    <source>
        <dbReference type="EMBL" id="KAK8745849.1"/>
    </source>
</evidence>
<gene>
    <name evidence="9" type="ORF">OTU49_000048</name>
</gene>
<dbReference type="GO" id="GO:0030424">
    <property type="term" value="C:axon"/>
    <property type="evidence" value="ECO:0007669"/>
    <property type="project" value="TreeGrafter"/>
</dbReference>
<evidence type="ECO:0000256" key="1">
    <source>
        <dbReference type="ARBA" id="ARBA00004477"/>
    </source>
</evidence>
<evidence type="ECO:0000256" key="4">
    <source>
        <dbReference type="ARBA" id="ARBA00022989"/>
    </source>
</evidence>
<keyword evidence="3 6" id="KW-0256">Endoplasmic reticulum</keyword>
<dbReference type="PANTHER" id="PTHR45799:SF2">
    <property type="entry name" value="RETICULON-LIKE PROTEIN"/>
    <property type="match status" value="1"/>
</dbReference>